<dbReference type="EMBL" id="JAVDUI010000001">
    <property type="protein sequence ID" value="MDR6892738.1"/>
    <property type="molecule type" value="Genomic_DNA"/>
</dbReference>
<dbReference type="RefSeq" id="WP_309852237.1">
    <property type="nucleotide sequence ID" value="NZ_BAAAIU010000004.1"/>
</dbReference>
<comment type="subcellular location">
    <subcellularLocation>
        <location evidence="1">Membrane</location>
        <topology evidence="1">Multi-pass membrane protein</topology>
    </subcellularLocation>
</comment>
<evidence type="ECO:0000313" key="5">
    <source>
        <dbReference type="EMBL" id="MDR6892738.1"/>
    </source>
</evidence>
<evidence type="ECO:0000256" key="1">
    <source>
        <dbReference type="ARBA" id="ARBA00004141"/>
    </source>
</evidence>
<accession>A0AAE3YIS8</accession>
<sequence length="196" mass="20585">MTAVRSLARPLLSASLVASGVNQLRRAEETAEYIAPALKTVEKVAPPQAKGIARDRVLVARVLGGAQVGAGILLGLGKMPRLASAVLITTQAVNTFVEHKQASNTAATKGARTQALLKNVSLLGAVMLATVDTNGRPGLAWRAEHLGEQAKRQAYYMGQDVKFKALGAQNQLAHANLDLTKGAHDLVAKAQKAVSH</sequence>
<organism evidence="5 6">
    <name type="scientific">Falsarthrobacter nasiphocae</name>
    <dbReference type="NCBI Taxonomy" id="189863"/>
    <lineage>
        <taxon>Bacteria</taxon>
        <taxon>Bacillati</taxon>
        <taxon>Actinomycetota</taxon>
        <taxon>Actinomycetes</taxon>
        <taxon>Micrococcales</taxon>
        <taxon>Micrococcaceae</taxon>
        <taxon>Falsarthrobacter</taxon>
    </lineage>
</organism>
<gene>
    <name evidence="5" type="ORF">J2S35_001678</name>
</gene>
<proteinExistence type="predicted"/>
<keyword evidence="3" id="KW-1133">Transmembrane helix</keyword>
<reference evidence="5" key="1">
    <citation type="submission" date="2023-07" db="EMBL/GenBank/DDBJ databases">
        <title>Sequencing the genomes of 1000 actinobacteria strains.</title>
        <authorList>
            <person name="Klenk H.-P."/>
        </authorList>
    </citation>
    <scope>NUCLEOTIDE SEQUENCE</scope>
    <source>
        <strain evidence="5">DSM 13988</strain>
    </source>
</reference>
<name>A0AAE3YIS8_9MICC</name>
<dbReference type="AlphaFoldDB" id="A0AAE3YIS8"/>
<evidence type="ECO:0000256" key="2">
    <source>
        <dbReference type="ARBA" id="ARBA00022692"/>
    </source>
</evidence>
<evidence type="ECO:0000256" key="4">
    <source>
        <dbReference type="ARBA" id="ARBA00023136"/>
    </source>
</evidence>
<dbReference type="GO" id="GO:0016020">
    <property type="term" value="C:membrane"/>
    <property type="evidence" value="ECO:0007669"/>
    <property type="project" value="UniProtKB-SubCell"/>
</dbReference>
<keyword evidence="6" id="KW-1185">Reference proteome</keyword>
<dbReference type="InterPro" id="IPR032808">
    <property type="entry name" value="DoxX"/>
</dbReference>
<evidence type="ECO:0000256" key="3">
    <source>
        <dbReference type="ARBA" id="ARBA00022989"/>
    </source>
</evidence>
<keyword evidence="2" id="KW-0812">Transmembrane</keyword>
<dbReference type="Pfam" id="PF07681">
    <property type="entry name" value="DoxX"/>
    <property type="match status" value="1"/>
</dbReference>
<protein>
    <submittedName>
        <fullName evidence="5">Membrane protein YphA (DoxX/SURF4 family)</fullName>
    </submittedName>
</protein>
<keyword evidence="4" id="KW-0472">Membrane</keyword>
<evidence type="ECO:0000313" key="6">
    <source>
        <dbReference type="Proteomes" id="UP001247307"/>
    </source>
</evidence>
<comment type="caution">
    <text evidence="5">The sequence shown here is derived from an EMBL/GenBank/DDBJ whole genome shotgun (WGS) entry which is preliminary data.</text>
</comment>
<dbReference type="Proteomes" id="UP001247307">
    <property type="component" value="Unassembled WGS sequence"/>
</dbReference>